<dbReference type="Gramene" id="OIS98565">
    <property type="protein sequence ID" value="OIS98565"/>
    <property type="gene ID" value="A4A49_52187"/>
</dbReference>
<comment type="caution">
    <text evidence="2">The sequence shown here is derived from an EMBL/GenBank/DDBJ whole genome shotgun (WGS) entry which is preliminary data.</text>
</comment>
<evidence type="ECO:0000256" key="1">
    <source>
        <dbReference type="SAM" id="MobiDB-lite"/>
    </source>
</evidence>
<dbReference type="Proteomes" id="UP000187609">
    <property type="component" value="Unassembled WGS sequence"/>
</dbReference>
<reference evidence="2" key="1">
    <citation type="submission" date="2016-11" db="EMBL/GenBank/DDBJ databases">
        <title>The genome of Nicotiana attenuata.</title>
        <authorList>
            <person name="Xu S."/>
            <person name="Brockmoeller T."/>
            <person name="Gaquerel E."/>
            <person name="Navarro A."/>
            <person name="Kuhl H."/>
            <person name="Gase K."/>
            <person name="Ling Z."/>
            <person name="Zhou W."/>
            <person name="Kreitzer C."/>
            <person name="Stanke M."/>
            <person name="Tang H."/>
            <person name="Lyons E."/>
            <person name="Pandey P."/>
            <person name="Pandey S.P."/>
            <person name="Timmermann B."/>
            <person name="Baldwin I.T."/>
        </authorList>
    </citation>
    <scope>NUCLEOTIDE SEQUENCE [LARGE SCALE GENOMIC DNA]</scope>
    <source>
        <strain evidence="2">UT</strain>
    </source>
</reference>
<evidence type="ECO:0000313" key="3">
    <source>
        <dbReference type="Proteomes" id="UP000187609"/>
    </source>
</evidence>
<gene>
    <name evidence="2" type="ORF">A4A49_52187</name>
</gene>
<accession>A0A1J6I0E7</accession>
<feature type="compositionally biased region" description="Polar residues" evidence="1">
    <location>
        <begin position="94"/>
        <end position="104"/>
    </location>
</feature>
<protein>
    <submittedName>
        <fullName evidence="2">Uncharacterized protein</fullName>
    </submittedName>
</protein>
<sequence length="161" mass="18050">MIRSGSSSRHFFSLEDAHSYVQQKESQQGVMLYSTATEKSGLTMSYEQPRAITSNKGHIHCDYYGKVRRKKKTCWKLYGKPTRGRGGKRVGPSRGQSNNANNMETSRETTFGEALSLDEVQYLRHLLNKLDSSTVTTFNYGHSGIAFNSHLDSCIIDSSAN</sequence>
<name>A0A1J6I0E7_NICAT</name>
<dbReference type="AlphaFoldDB" id="A0A1J6I0E7"/>
<evidence type="ECO:0000313" key="2">
    <source>
        <dbReference type="EMBL" id="OIS98565.1"/>
    </source>
</evidence>
<keyword evidence="3" id="KW-1185">Reference proteome</keyword>
<feature type="region of interest" description="Disordered" evidence="1">
    <location>
        <begin position="84"/>
        <end position="107"/>
    </location>
</feature>
<dbReference type="EMBL" id="MJEQ01037191">
    <property type="protein sequence ID" value="OIS98565.1"/>
    <property type="molecule type" value="Genomic_DNA"/>
</dbReference>
<organism evidence="2 3">
    <name type="scientific">Nicotiana attenuata</name>
    <name type="common">Coyote tobacco</name>
    <dbReference type="NCBI Taxonomy" id="49451"/>
    <lineage>
        <taxon>Eukaryota</taxon>
        <taxon>Viridiplantae</taxon>
        <taxon>Streptophyta</taxon>
        <taxon>Embryophyta</taxon>
        <taxon>Tracheophyta</taxon>
        <taxon>Spermatophyta</taxon>
        <taxon>Magnoliopsida</taxon>
        <taxon>eudicotyledons</taxon>
        <taxon>Gunneridae</taxon>
        <taxon>Pentapetalae</taxon>
        <taxon>asterids</taxon>
        <taxon>lamiids</taxon>
        <taxon>Solanales</taxon>
        <taxon>Solanaceae</taxon>
        <taxon>Nicotianoideae</taxon>
        <taxon>Nicotianeae</taxon>
        <taxon>Nicotiana</taxon>
    </lineage>
</organism>
<proteinExistence type="predicted"/>